<dbReference type="VEuPathDB" id="TrichDB:TRFO_16316"/>
<dbReference type="EMBL" id="MLAK01000519">
    <property type="protein sequence ID" value="OHT13457.1"/>
    <property type="molecule type" value="Genomic_DNA"/>
</dbReference>
<reference evidence="2" key="1">
    <citation type="submission" date="2016-10" db="EMBL/GenBank/DDBJ databases">
        <authorList>
            <person name="Benchimol M."/>
            <person name="Almeida L.G."/>
            <person name="Vasconcelos A.T."/>
            <person name="Perreira-Neves A."/>
            <person name="Rosa I.A."/>
            <person name="Tasca T."/>
            <person name="Bogo M.R."/>
            <person name="de Souza W."/>
        </authorList>
    </citation>
    <scope>NUCLEOTIDE SEQUENCE [LARGE SCALE GENOMIC DNA]</scope>
    <source>
        <strain evidence="2">K</strain>
    </source>
</reference>
<dbReference type="AlphaFoldDB" id="A0A1J4KQ77"/>
<gene>
    <name evidence="2" type="ORF">TRFO_16316</name>
</gene>
<comment type="caution">
    <text evidence="2">The sequence shown here is derived from an EMBL/GenBank/DDBJ whole genome shotgun (WGS) entry which is preliminary data.</text>
</comment>
<name>A0A1J4KQ77_9EUKA</name>
<evidence type="ECO:0000313" key="3">
    <source>
        <dbReference type="Proteomes" id="UP000179807"/>
    </source>
</evidence>
<organism evidence="2 3">
    <name type="scientific">Tritrichomonas foetus</name>
    <dbReference type="NCBI Taxonomy" id="1144522"/>
    <lineage>
        <taxon>Eukaryota</taxon>
        <taxon>Metamonada</taxon>
        <taxon>Parabasalia</taxon>
        <taxon>Tritrichomonadida</taxon>
        <taxon>Tritrichomonadidae</taxon>
        <taxon>Tritrichomonas</taxon>
    </lineage>
</organism>
<dbReference type="GeneID" id="94833604"/>
<accession>A0A1J4KQ77</accession>
<dbReference type="Proteomes" id="UP000179807">
    <property type="component" value="Unassembled WGS sequence"/>
</dbReference>
<protein>
    <submittedName>
        <fullName evidence="2">Uncharacterized protein</fullName>
    </submittedName>
</protein>
<feature type="compositionally biased region" description="Basic and acidic residues" evidence="1">
    <location>
        <begin position="379"/>
        <end position="397"/>
    </location>
</feature>
<dbReference type="RefSeq" id="XP_068366593.1">
    <property type="nucleotide sequence ID" value="XM_068498900.1"/>
</dbReference>
<evidence type="ECO:0000256" key="1">
    <source>
        <dbReference type="SAM" id="MobiDB-lite"/>
    </source>
</evidence>
<keyword evidence="3" id="KW-1185">Reference proteome</keyword>
<sequence>MNEVLSKIIFYDKYDEFRETIFDPNLELLMVNNFNISPGVSNCYWNNMKFEKFAESSFLKMCTYLLNYVQCIQSSNNNNNSSQNNFTMKKNVKSILYSVLHISVAYNYIFNTSKWKPLVDNLLEMGIPKISPIFMKISDTLNKNTVLSNFKSYLDDIVDSGNNVILHNTLPIFILTHLLRFIFNHQKSFFVPFIKGIKQKLEMSNNTEQSIVLLHLIRVFLTIFPDQSGKAMILNLTDPLKLYLAKPSPVSDIASQLGMELVREGAYRGSTYFTVLSTIIADNSAFESAVPIYFDQTTPIVANFLYSKTSRFHSIPSCLISFVDFFIIDTLKSNQVVSIDDATKIIQKLSFTKKGIEKIRKMINLSDDIISKNLNKTKNNSDREKNKNTKVKNDLNDSVKNGKNNHKNKTSIKIYLSDSDSFDDSKSNERTLNSLNNEIIGGNEHIIDENSEESDEKIVDASNLMPPIFRFVPNRVNLSFPVSDKLLTPIFNNEKSVFSTPLYPTIKSKLIDPVRAKASIYENDDTALIFQPVLLAGSDLLITNMLQSLVVAFSETPEVLSKVVYTWYVVPVDKKAPNEIASFLGRIDPIYHRFVENIFVVASKLIPKSNEDSIATSNQGNNDSTNSNIDNLNAVEFKTILERNPSNTASHSVYNNHTWFSDPSPNNMFQFSLHHFLMFGRSAQMINVWKCEILLENNQNVVVPWVSSVHVGEEFSKIVTNNPPPNLKCSSIVSGVEYKAQSENGTINNQFIEKKMKLKSISIWNIEGERKLKPTDPFVVGEWTKDSLSFKKGETRASYASKIMTKIVTEIEFKVKSGKVFSIMIDQKTYGPAKQFSISKMDDPRDRNEQLQIRLATFYSPMQ</sequence>
<feature type="region of interest" description="Disordered" evidence="1">
    <location>
        <begin position="374"/>
        <end position="406"/>
    </location>
</feature>
<proteinExistence type="predicted"/>
<evidence type="ECO:0000313" key="2">
    <source>
        <dbReference type="EMBL" id="OHT13457.1"/>
    </source>
</evidence>